<dbReference type="EMBL" id="MKHE01000020">
    <property type="protein sequence ID" value="OWK04744.1"/>
    <property type="molecule type" value="Genomic_DNA"/>
</dbReference>
<gene>
    <name evidence="1" type="ORF">Celaphus_00002656</name>
</gene>
<dbReference type="OrthoDB" id="7683421at2759"/>
<dbReference type="InterPro" id="IPR052958">
    <property type="entry name" value="IFN-induced_PKR_regulator"/>
</dbReference>
<evidence type="ECO:0000313" key="2">
    <source>
        <dbReference type="Proteomes" id="UP000242450"/>
    </source>
</evidence>
<dbReference type="PANTHER" id="PTHR46289:SF16">
    <property type="entry name" value="52 KDA REPRESSOR OF THE INHIBITOR OF THE PROTEIN KINASE"/>
    <property type="match status" value="1"/>
</dbReference>
<comment type="caution">
    <text evidence="1">The sequence shown here is derived from an EMBL/GenBank/DDBJ whole genome shotgun (WGS) entry which is preliminary data.</text>
</comment>
<accession>A0A212CFX5</accession>
<evidence type="ECO:0000313" key="1">
    <source>
        <dbReference type="EMBL" id="OWK04744.1"/>
    </source>
</evidence>
<sequence length="280" mass="31847">MLQICESCIREETLREVRDSHFFSIITDDVVDIAGEEHLPVLMFREISPGYTPSSSCTLNMWLAKAVPVMGVSVSLGTIEEVCSFFHQSPQLLLELESVIFVLFQNNEERGKELKEICHSQWTGRHDAFEILVDLLQALVLCLDAINIDTTVRRNNCIAGQAFVLCTGSLTAVLHSLNEVMENIEVCHEFWFEEATDLTTKPNLESQLTSESYYKETLSVPTVEHIIQELKDIFSEQHHKALKCLSLVPSVMRQLKFNTSEEHHADMYRSDLPNPDNTLC</sequence>
<dbReference type="PANTHER" id="PTHR46289">
    <property type="entry name" value="52 KDA REPRESSOR OF THE INHIBITOR OF THE PROTEIN KINASE-LIKE PROTEIN-RELATED"/>
    <property type="match status" value="1"/>
</dbReference>
<keyword evidence="2" id="KW-1185">Reference proteome</keyword>
<organism evidence="1 2">
    <name type="scientific">Cervus elaphus hippelaphus</name>
    <name type="common">European red deer</name>
    <dbReference type="NCBI Taxonomy" id="46360"/>
    <lineage>
        <taxon>Eukaryota</taxon>
        <taxon>Metazoa</taxon>
        <taxon>Chordata</taxon>
        <taxon>Craniata</taxon>
        <taxon>Vertebrata</taxon>
        <taxon>Euteleostomi</taxon>
        <taxon>Mammalia</taxon>
        <taxon>Eutheria</taxon>
        <taxon>Laurasiatheria</taxon>
        <taxon>Artiodactyla</taxon>
        <taxon>Ruminantia</taxon>
        <taxon>Pecora</taxon>
        <taxon>Cervidae</taxon>
        <taxon>Cervinae</taxon>
        <taxon>Cervus</taxon>
    </lineage>
</organism>
<protein>
    <submittedName>
        <fullName evidence="1">Uncharacterized protein</fullName>
    </submittedName>
</protein>
<reference evidence="1 2" key="1">
    <citation type="journal article" date="2018" name="Mol. Genet. Genomics">
        <title>The red deer Cervus elaphus genome CerEla1.0: sequencing, annotating, genes, and chromosomes.</title>
        <authorList>
            <person name="Bana N.A."/>
            <person name="Nyiri A."/>
            <person name="Nagy J."/>
            <person name="Frank K."/>
            <person name="Nagy T."/>
            <person name="Steger V."/>
            <person name="Schiller M."/>
            <person name="Lakatos P."/>
            <person name="Sugar L."/>
            <person name="Horn P."/>
            <person name="Barta E."/>
            <person name="Orosz L."/>
        </authorList>
    </citation>
    <scope>NUCLEOTIDE SEQUENCE [LARGE SCALE GENOMIC DNA]</scope>
    <source>
        <strain evidence="1">Hungarian</strain>
    </source>
</reference>
<proteinExistence type="predicted"/>
<dbReference type="AlphaFoldDB" id="A0A212CFX5"/>
<dbReference type="Proteomes" id="UP000242450">
    <property type="component" value="Chromosome 20"/>
</dbReference>
<name>A0A212CFX5_CEREH</name>